<dbReference type="AlphaFoldDB" id="A0A392R7N4"/>
<protein>
    <submittedName>
        <fullName evidence="2">Uncharacterized protein</fullName>
    </submittedName>
</protein>
<keyword evidence="3" id="KW-1185">Reference proteome</keyword>
<keyword evidence="1" id="KW-1133">Transmembrane helix</keyword>
<keyword evidence="1" id="KW-0812">Transmembrane</keyword>
<reference evidence="2 3" key="1">
    <citation type="journal article" date="2018" name="Front. Plant Sci.">
        <title>Red Clover (Trifolium pratense) and Zigzag Clover (T. medium) - A Picture of Genomic Similarities and Differences.</title>
        <authorList>
            <person name="Dluhosova J."/>
            <person name="Istvanek J."/>
            <person name="Nedelnik J."/>
            <person name="Repkova J."/>
        </authorList>
    </citation>
    <scope>NUCLEOTIDE SEQUENCE [LARGE SCALE GENOMIC DNA]</scope>
    <source>
        <strain evidence="3">cv. 10/8</strain>
        <tissue evidence="2">Leaf</tissue>
    </source>
</reference>
<evidence type="ECO:0000313" key="2">
    <source>
        <dbReference type="EMBL" id="MCI32613.1"/>
    </source>
</evidence>
<sequence>MTAAMAVRPPILVLLLFCFFSVYSAIFSLFFVGSEEVINGGLSGC</sequence>
<evidence type="ECO:0000313" key="3">
    <source>
        <dbReference type="Proteomes" id="UP000265520"/>
    </source>
</evidence>
<organism evidence="2 3">
    <name type="scientific">Trifolium medium</name>
    <dbReference type="NCBI Taxonomy" id="97028"/>
    <lineage>
        <taxon>Eukaryota</taxon>
        <taxon>Viridiplantae</taxon>
        <taxon>Streptophyta</taxon>
        <taxon>Embryophyta</taxon>
        <taxon>Tracheophyta</taxon>
        <taxon>Spermatophyta</taxon>
        <taxon>Magnoliopsida</taxon>
        <taxon>eudicotyledons</taxon>
        <taxon>Gunneridae</taxon>
        <taxon>Pentapetalae</taxon>
        <taxon>rosids</taxon>
        <taxon>fabids</taxon>
        <taxon>Fabales</taxon>
        <taxon>Fabaceae</taxon>
        <taxon>Papilionoideae</taxon>
        <taxon>50 kb inversion clade</taxon>
        <taxon>NPAAA clade</taxon>
        <taxon>Hologalegina</taxon>
        <taxon>IRL clade</taxon>
        <taxon>Trifolieae</taxon>
        <taxon>Trifolium</taxon>
    </lineage>
</organism>
<dbReference type="Proteomes" id="UP000265520">
    <property type="component" value="Unassembled WGS sequence"/>
</dbReference>
<proteinExistence type="predicted"/>
<evidence type="ECO:0000256" key="1">
    <source>
        <dbReference type="SAM" id="Phobius"/>
    </source>
</evidence>
<comment type="caution">
    <text evidence="2">The sequence shown here is derived from an EMBL/GenBank/DDBJ whole genome shotgun (WGS) entry which is preliminary data.</text>
</comment>
<feature type="transmembrane region" description="Helical" evidence="1">
    <location>
        <begin position="12"/>
        <end position="32"/>
    </location>
</feature>
<dbReference type="EMBL" id="LXQA010197263">
    <property type="protein sequence ID" value="MCI32613.1"/>
    <property type="molecule type" value="Genomic_DNA"/>
</dbReference>
<accession>A0A392R7N4</accession>
<keyword evidence="1" id="KW-0472">Membrane</keyword>
<name>A0A392R7N4_9FABA</name>